<feature type="region of interest" description="Disordered" evidence="1">
    <location>
        <begin position="122"/>
        <end position="146"/>
    </location>
</feature>
<reference evidence="3" key="2">
    <citation type="submission" date="2018-08" db="UniProtKB">
        <authorList>
            <consortium name="EnsemblPlants"/>
        </authorList>
    </citation>
    <scope>IDENTIFICATION</scope>
    <source>
        <strain evidence="3">Yugu1</strain>
    </source>
</reference>
<organism evidence="3 4">
    <name type="scientific">Setaria italica</name>
    <name type="common">Foxtail millet</name>
    <name type="synonym">Panicum italicum</name>
    <dbReference type="NCBI Taxonomy" id="4555"/>
    <lineage>
        <taxon>Eukaryota</taxon>
        <taxon>Viridiplantae</taxon>
        <taxon>Streptophyta</taxon>
        <taxon>Embryophyta</taxon>
        <taxon>Tracheophyta</taxon>
        <taxon>Spermatophyta</taxon>
        <taxon>Magnoliopsida</taxon>
        <taxon>Liliopsida</taxon>
        <taxon>Poales</taxon>
        <taxon>Poaceae</taxon>
        <taxon>PACMAD clade</taxon>
        <taxon>Panicoideae</taxon>
        <taxon>Panicodae</taxon>
        <taxon>Paniceae</taxon>
        <taxon>Cenchrinae</taxon>
        <taxon>Setaria</taxon>
    </lineage>
</organism>
<dbReference type="Gramene" id="KQL22847">
    <property type="protein sequence ID" value="KQL22847"/>
    <property type="gene ID" value="SETIT_032811mg"/>
</dbReference>
<dbReference type="Proteomes" id="UP000004995">
    <property type="component" value="Unassembled WGS sequence"/>
</dbReference>
<dbReference type="EMBL" id="AGNK02000732">
    <property type="status" value="NOT_ANNOTATED_CDS"/>
    <property type="molecule type" value="Genomic_DNA"/>
</dbReference>
<name>K4A1R7_SETIT</name>
<dbReference type="EnsemblPlants" id="KQL22847">
    <property type="protein sequence ID" value="KQL22847"/>
    <property type="gene ID" value="SETIT_032811mg"/>
</dbReference>
<feature type="domain" description="F-box" evidence="2">
    <location>
        <begin position="8"/>
        <end position="49"/>
    </location>
</feature>
<dbReference type="SUPFAM" id="SSF81383">
    <property type="entry name" value="F-box domain"/>
    <property type="match status" value="1"/>
</dbReference>
<dbReference type="Pfam" id="PF00646">
    <property type="entry name" value="F-box"/>
    <property type="match status" value="1"/>
</dbReference>
<sequence>MASRPRPSLPDELVEAILLRIPPDYPARLMRAAVACKRWRRLVTGPAFRRGFRRAHRTPPVLGVLRNSRPRGMPTVSFSPACSFLRTARGDCRAFRAIDSRHGRPCSALVAAVRAAAATTSTATTADPSSWSSSPLTDGSRGGTRY</sequence>
<dbReference type="InterPro" id="IPR001810">
    <property type="entry name" value="F-box_dom"/>
</dbReference>
<evidence type="ECO:0000256" key="1">
    <source>
        <dbReference type="SAM" id="MobiDB-lite"/>
    </source>
</evidence>
<reference evidence="4" key="1">
    <citation type="journal article" date="2012" name="Nat. Biotechnol.">
        <title>Reference genome sequence of the model plant Setaria.</title>
        <authorList>
            <person name="Bennetzen J.L."/>
            <person name="Schmutz J."/>
            <person name="Wang H."/>
            <person name="Percifield R."/>
            <person name="Hawkins J."/>
            <person name="Pontaroli A.C."/>
            <person name="Estep M."/>
            <person name="Feng L."/>
            <person name="Vaughn J.N."/>
            <person name="Grimwood J."/>
            <person name="Jenkins J."/>
            <person name="Barry K."/>
            <person name="Lindquist E."/>
            <person name="Hellsten U."/>
            <person name="Deshpande S."/>
            <person name="Wang X."/>
            <person name="Wu X."/>
            <person name="Mitros T."/>
            <person name="Triplett J."/>
            <person name="Yang X."/>
            <person name="Ye C.Y."/>
            <person name="Mauro-Herrera M."/>
            <person name="Wang L."/>
            <person name="Li P."/>
            <person name="Sharma M."/>
            <person name="Sharma R."/>
            <person name="Ronald P.C."/>
            <person name="Panaud O."/>
            <person name="Kellogg E.A."/>
            <person name="Brutnell T.P."/>
            <person name="Doust A.N."/>
            <person name="Tuskan G.A."/>
            <person name="Rokhsar D."/>
            <person name="Devos K.M."/>
        </authorList>
    </citation>
    <scope>NUCLEOTIDE SEQUENCE [LARGE SCALE GENOMIC DNA]</scope>
    <source>
        <strain evidence="4">cv. Yugu1</strain>
    </source>
</reference>
<evidence type="ECO:0000313" key="4">
    <source>
        <dbReference type="Proteomes" id="UP000004995"/>
    </source>
</evidence>
<feature type="compositionally biased region" description="Low complexity" evidence="1">
    <location>
        <begin position="122"/>
        <end position="138"/>
    </location>
</feature>
<dbReference type="HOGENOM" id="CLU_017945_4_2_1"/>
<dbReference type="PANTHER" id="PTHR32133:SF409">
    <property type="entry name" value="F-BOX DOMAIN-CONTAINING PROTEIN"/>
    <property type="match status" value="1"/>
</dbReference>
<dbReference type="InParanoid" id="K4A1R7"/>
<proteinExistence type="predicted"/>
<keyword evidence="4" id="KW-1185">Reference proteome</keyword>
<protein>
    <recommendedName>
        <fullName evidence="2">F-box domain-containing protein</fullName>
    </recommendedName>
</protein>
<evidence type="ECO:0000313" key="3">
    <source>
        <dbReference type="EnsemblPlants" id="KQL22847"/>
    </source>
</evidence>
<dbReference type="Gene3D" id="1.20.1280.50">
    <property type="match status" value="1"/>
</dbReference>
<dbReference type="PANTHER" id="PTHR32133">
    <property type="entry name" value="OS07G0120400 PROTEIN"/>
    <property type="match status" value="1"/>
</dbReference>
<dbReference type="AlphaFoldDB" id="K4A1R7"/>
<dbReference type="OMA" id="FRRAHRT"/>
<evidence type="ECO:0000259" key="2">
    <source>
        <dbReference type="Pfam" id="PF00646"/>
    </source>
</evidence>
<dbReference type="InterPro" id="IPR036047">
    <property type="entry name" value="F-box-like_dom_sf"/>
</dbReference>
<accession>K4A1R7</accession>